<comment type="caution">
    <text evidence="8">The sequence shown here is derived from an EMBL/GenBank/DDBJ whole genome shotgun (WGS) entry which is preliminary data.</text>
</comment>
<protein>
    <submittedName>
        <fullName evidence="8">Tyrosine-type recombinase/integrase</fullName>
    </submittedName>
</protein>
<dbReference type="InterPro" id="IPR010998">
    <property type="entry name" value="Integrase_recombinase_N"/>
</dbReference>
<evidence type="ECO:0000256" key="1">
    <source>
        <dbReference type="ARBA" id="ARBA00008857"/>
    </source>
</evidence>
<dbReference type="Gene3D" id="1.10.150.130">
    <property type="match status" value="1"/>
</dbReference>
<dbReference type="PANTHER" id="PTHR30349">
    <property type="entry name" value="PHAGE INTEGRASE-RELATED"/>
    <property type="match status" value="1"/>
</dbReference>
<gene>
    <name evidence="8" type="ORF">GA752_04985</name>
</gene>
<dbReference type="GO" id="GO:0003677">
    <property type="term" value="F:DNA binding"/>
    <property type="evidence" value="ECO:0007669"/>
    <property type="project" value="UniProtKB-UniRule"/>
</dbReference>
<dbReference type="Pfam" id="PF00589">
    <property type="entry name" value="Phage_integrase"/>
    <property type="match status" value="1"/>
</dbReference>
<dbReference type="InterPro" id="IPR013762">
    <property type="entry name" value="Integrase-like_cat_sf"/>
</dbReference>
<comment type="similarity">
    <text evidence="1">Belongs to the 'phage' integrase family.</text>
</comment>
<dbReference type="CDD" id="cd00397">
    <property type="entry name" value="DNA_BRE_C"/>
    <property type="match status" value="1"/>
</dbReference>
<evidence type="ECO:0000256" key="3">
    <source>
        <dbReference type="ARBA" id="ARBA00023172"/>
    </source>
</evidence>
<evidence type="ECO:0000313" key="8">
    <source>
        <dbReference type="EMBL" id="KAB5746939.1"/>
    </source>
</evidence>
<evidence type="ECO:0000313" key="9">
    <source>
        <dbReference type="Proteomes" id="UP000437631"/>
    </source>
</evidence>
<keyword evidence="2 4" id="KW-0238">DNA-binding</keyword>
<sequence length="273" mass="30453">MRKQFPAPQWADDVNHWLDSLKAAAYSPATLSTRRCQLTALSHALGGSPLDVDADELVDYFASRSWKPETRKSARNAVVSFFRWLQASGKRDDDPSDELPSVRRPQAHPRPCPDRVIIRAMQRADDDERLMLRLGAECGLRRSEIAATSSDDVLDDVGGRSLMVRGKGDKQRIVPLPDDLADEILGHDGYCFPGRFGGHVEATYVGKRLSRLLGDWTPHSLRHRYATRMYEATGDIMLVSKLLGHESVETTQRYVAMPDSRLRIGLSSIALGA</sequence>
<keyword evidence="3" id="KW-0233">DNA recombination</keyword>
<dbReference type="InterPro" id="IPR002104">
    <property type="entry name" value="Integrase_catalytic"/>
</dbReference>
<feature type="domain" description="Tyr recombinase" evidence="6">
    <location>
        <begin position="107"/>
        <end position="267"/>
    </location>
</feature>
<dbReference type="GO" id="GO:0006310">
    <property type="term" value="P:DNA recombination"/>
    <property type="evidence" value="ECO:0007669"/>
    <property type="project" value="UniProtKB-KW"/>
</dbReference>
<organism evidence="8 9">
    <name type="scientific">Bifidobacterium adolescentis</name>
    <dbReference type="NCBI Taxonomy" id="1680"/>
    <lineage>
        <taxon>Bacteria</taxon>
        <taxon>Bacillati</taxon>
        <taxon>Actinomycetota</taxon>
        <taxon>Actinomycetes</taxon>
        <taxon>Bifidobacteriales</taxon>
        <taxon>Bifidobacteriaceae</taxon>
        <taxon>Bifidobacterium</taxon>
    </lineage>
</organism>
<dbReference type="PROSITE" id="PS51898">
    <property type="entry name" value="TYR_RECOMBINASE"/>
    <property type="match status" value="1"/>
</dbReference>
<evidence type="ECO:0000256" key="4">
    <source>
        <dbReference type="PROSITE-ProRule" id="PRU01248"/>
    </source>
</evidence>
<accession>A0A7J5MYR9</accession>
<evidence type="ECO:0000256" key="2">
    <source>
        <dbReference type="ARBA" id="ARBA00023125"/>
    </source>
</evidence>
<dbReference type="EMBL" id="WDLT01000004">
    <property type="protein sequence ID" value="KAB5746939.1"/>
    <property type="molecule type" value="Genomic_DNA"/>
</dbReference>
<dbReference type="SUPFAM" id="SSF56349">
    <property type="entry name" value="DNA breaking-rejoining enzymes"/>
    <property type="match status" value="1"/>
</dbReference>
<dbReference type="PROSITE" id="PS51900">
    <property type="entry name" value="CB"/>
    <property type="match status" value="1"/>
</dbReference>
<feature type="region of interest" description="Disordered" evidence="5">
    <location>
        <begin position="89"/>
        <end position="111"/>
    </location>
</feature>
<dbReference type="PANTHER" id="PTHR30349:SF64">
    <property type="entry name" value="PROPHAGE INTEGRASE INTD-RELATED"/>
    <property type="match status" value="1"/>
</dbReference>
<evidence type="ECO:0000259" key="7">
    <source>
        <dbReference type="PROSITE" id="PS51900"/>
    </source>
</evidence>
<feature type="domain" description="Core-binding (CB)" evidence="7">
    <location>
        <begin position="8"/>
        <end position="86"/>
    </location>
</feature>
<dbReference type="AlphaFoldDB" id="A0A7J5MYR9"/>
<dbReference type="GO" id="GO:0015074">
    <property type="term" value="P:DNA integration"/>
    <property type="evidence" value="ECO:0007669"/>
    <property type="project" value="InterPro"/>
</dbReference>
<evidence type="ECO:0000259" key="6">
    <source>
        <dbReference type="PROSITE" id="PS51898"/>
    </source>
</evidence>
<reference evidence="8 9" key="1">
    <citation type="journal article" date="2019" name="Nat. Med.">
        <title>A library of human gut bacterial isolates paired with longitudinal multiomics data enables mechanistic microbiome research.</title>
        <authorList>
            <person name="Poyet M."/>
            <person name="Groussin M."/>
            <person name="Gibbons S.M."/>
            <person name="Avila-Pacheco J."/>
            <person name="Jiang X."/>
            <person name="Kearney S.M."/>
            <person name="Perrotta A.R."/>
            <person name="Berdy B."/>
            <person name="Zhao S."/>
            <person name="Lieberman T.D."/>
            <person name="Swanson P.K."/>
            <person name="Smith M."/>
            <person name="Roesemann S."/>
            <person name="Alexander J.E."/>
            <person name="Rich S.A."/>
            <person name="Livny J."/>
            <person name="Vlamakis H."/>
            <person name="Clish C."/>
            <person name="Bullock K."/>
            <person name="Deik A."/>
            <person name="Scott J."/>
            <person name="Pierce K.A."/>
            <person name="Xavier R.J."/>
            <person name="Alm E.J."/>
        </authorList>
    </citation>
    <scope>NUCLEOTIDE SEQUENCE [LARGE SCALE GENOMIC DNA]</scope>
    <source>
        <strain evidence="8 9">BIOML-A190</strain>
    </source>
</reference>
<evidence type="ECO:0000256" key="5">
    <source>
        <dbReference type="SAM" id="MobiDB-lite"/>
    </source>
</evidence>
<dbReference type="InterPro" id="IPR011010">
    <property type="entry name" value="DNA_brk_join_enz"/>
</dbReference>
<proteinExistence type="inferred from homology"/>
<name>A0A7J5MYR9_BIFAD</name>
<dbReference type="InterPro" id="IPR050090">
    <property type="entry name" value="Tyrosine_recombinase_XerCD"/>
</dbReference>
<dbReference type="Gene3D" id="1.10.443.10">
    <property type="entry name" value="Intergrase catalytic core"/>
    <property type="match status" value="1"/>
</dbReference>
<dbReference type="InterPro" id="IPR044068">
    <property type="entry name" value="CB"/>
</dbReference>
<dbReference type="Proteomes" id="UP000437631">
    <property type="component" value="Unassembled WGS sequence"/>
</dbReference>